<feature type="domain" description="Sulfatase N-terminal" evidence="3">
    <location>
        <begin position="26"/>
        <end position="352"/>
    </location>
</feature>
<reference evidence="4" key="1">
    <citation type="journal article" date="2021" name="PeerJ">
        <title>Extensive microbial diversity within the chicken gut microbiome revealed by metagenomics and culture.</title>
        <authorList>
            <person name="Gilroy R."/>
            <person name="Ravi A."/>
            <person name="Getino M."/>
            <person name="Pursley I."/>
            <person name="Horton D.L."/>
            <person name="Alikhan N.F."/>
            <person name="Baker D."/>
            <person name="Gharbi K."/>
            <person name="Hall N."/>
            <person name="Watson M."/>
            <person name="Adriaenssens E.M."/>
            <person name="Foster-Nyarko E."/>
            <person name="Jarju S."/>
            <person name="Secka A."/>
            <person name="Antonio M."/>
            <person name="Oren A."/>
            <person name="Chaudhuri R.R."/>
            <person name="La Ragione R."/>
            <person name="Hildebrand F."/>
            <person name="Pallen M.J."/>
        </authorList>
    </citation>
    <scope>NUCLEOTIDE SEQUENCE</scope>
    <source>
        <strain evidence="4">CHK188-11489</strain>
    </source>
</reference>
<evidence type="ECO:0000313" key="4">
    <source>
        <dbReference type="EMBL" id="HIZ62546.1"/>
    </source>
</evidence>
<keyword evidence="2 4" id="KW-0378">Hydrolase</keyword>
<keyword evidence="1" id="KW-0479">Metal-binding</keyword>
<evidence type="ECO:0000259" key="3">
    <source>
        <dbReference type="Pfam" id="PF00884"/>
    </source>
</evidence>
<dbReference type="AlphaFoldDB" id="A0A9D2FL74"/>
<evidence type="ECO:0000256" key="2">
    <source>
        <dbReference type="ARBA" id="ARBA00022801"/>
    </source>
</evidence>
<protein>
    <submittedName>
        <fullName evidence="4">Sulfatase-like hydrolase/transferase</fullName>
    </submittedName>
</protein>
<dbReference type="Proteomes" id="UP000824105">
    <property type="component" value="Unassembled WGS sequence"/>
</dbReference>
<accession>A0A9D2FL74</accession>
<proteinExistence type="predicted"/>
<dbReference type="SUPFAM" id="SSF53649">
    <property type="entry name" value="Alkaline phosphatase-like"/>
    <property type="match status" value="1"/>
</dbReference>
<gene>
    <name evidence="4" type="ORF">H9724_07255</name>
</gene>
<dbReference type="GO" id="GO:0046872">
    <property type="term" value="F:metal ion binding"/>
    <property type="evidence" value="ECO:0007669"/>
    <property type="project" value="UniProtKB-KW"/>
</dbReference>
<dbReference type="Gene3D" id="3.40.720.10">
    <property type="entry name" value="Alkaline Phosphatase, subunit A"/>
    <property type="match status" value="1"/>
</dbReference>
<dbReference type="GO" id="GO:0005737">
    <property type="term" value="C:cytoplasm"/>
    <property type="evidence" value="ECO:0007669"/>
    <property type="project" value="TreeGrafter"/>
</dbReference>
<dbReference type="InterPro" id="IPR017850">
    <property type="entry name" value="Alkaline_phosphatase_core_sf"/>
</dbReference>
<dbReference type="PANTHER" id="PTHR45953:SF1">
    <property type="entry name" value="IDURONATE 2-SULFATASE"/>
    <property type="match status" value="1"/>
</dbReference>
<reference evidence="4" key="2">
    <citation type="submission" date="2021-04" db="EMBL/GenBank/DDBJ databases">
        <authorList>
            <person name="Gilroy R."/>
        </authorList>
    </citation>
    <scope>NUCLEOTIDE SEQUENCE</scope>
    <source>
        <strain evidence="4">CHK188-11489</strain>
    </source>
</reference>
<name>A0A9D2FL74_9FIRM</name>
<dbReference type="CDD" id="cd16150">
    <property type="entry name" value="sulfatase_like"/>
    <property type="match status" value="1"/>
</dbReference>
<dbReference type="Pfam" id="PF00884">
    <property type="entry name" value="Sulfatase"/>
    <property type="match status" value="1"/>
</dbReference>
<dbReference type="EMBL" id="DXBF01000060">
    <property type="protein sequence ID" value="HIZ62546.1"/>
    <property type="molecule type" value="Genomic_DNA"/>
</dbReference>
<sequence length="538" mass="60381">MSTRPHIIIFNPDQMQCDALAHMGRNPAAQTPFLDRFAGNEAASYRNAYCQNPVCVPSRCSFLTGLYPHVHGHRTMRYMLHSEESSLFSELKAAGYHVWMNARNDFLPGQDEAAFAKHASEIFYGNDVPPAPGPLQDLRGQPGSRNYYSHYKGQLGLDENGRNYSSDDEVVDAAIARAKAPTPNGEPLCLFLGLMCPHPPYQAEEPYFSAIDRSKLPPRVAERAPGSFEPKIETLIRQRQGLQDYTEADWDALRATYAAMCLKIDRQFQRLCEGLREAGIYDDCAIFFFSDHGDYQGQFGLSEKNQNTFEEGLVRVPLLIKPPKGVPVAPGIRDGLVELVDFYATAMDLAGVRPDHTQFGRSLRASLADPAAPLREYACCEGGRLAGEVHCDESHATAPEGARPVNEYWPRMKAQEDDTAHTKATMLRCGKYKYVRRLYEPDQLFDLEADPGETRDLAAAPELAPVLADLRLKMLDWYQATCDVVPFRYDGRMNGEMIWAHLKHRLPPERKAEVMALAARNLPMYRILQWASGESSTL</sequence>
<dbReference type="PANTHER" id="PTHR45953">
    <property type="entry name" value="IDURONATE 2-SULFATASE"/>
    <property type="match status" value="1"/>
</dbReference>
<evidence type="ECO:0000313" key="5">
    <source>
        <dbReference type="Proteomes" id="UP000824105"/>
    </source>
</evidence>
<evidence type="ECO:0000256" key="1">
    <source>
        <dbReference type="ARBA" id="ARBA00022723"/>
    </source>
</evidence>
<organism evidence="4 5">
    <name type="scientific">Candidatus Gemmiger avistercoris</name>
    <dbReference type="NCBI Taxonomy" id="2838606"/>
    <lineage>
        <taxon>Bacteria</taxon>
        <taxon>Bacillati</taxon>
        <taxon>Bacillota</taxon>
        <taxon>Clostridia</taxon>
        <taxon>Eubacteriales</taxon>
        <taxon>Gemmiger</taxon>
    </lineage>
</organism>
<comment type="caution">
    <text evidence="4">The sequence shown here is derived from an EMBL/GenBank/DDBJ whole genome shotgun (WGS) entry which is preliminary data.</text>
</comment>
<dbReference type="GO" id="GO:0004423">
    <property type="term" value="F:iduronate-2-sulfatase activity"/>
    <property type="evidence" value="ECO:0007669"/>
    <property type="project" value="TreeGrafter"/>
</dbReference>
<dbReference type="InterPro" id="IPR000917">
    <property type="entry name" value="Sulfatase_N"/>
</dbReference>